<comment type="caution">
    <text evidence="1">The sequence shown here is derived from an EMBL/GenBank/DDBJ whole genome shotgun (WGS) entry which is preliminary data.</text>
</comment>
<proteinExistence type="predicted"/>
<dbReference type="AlphaFoldDB" id="A0A9P8Q157"/>
<dbReference type="EMBL" id="JAEUBG010004471">
    <property type="protein sequence ID" value="KAH3681310.1"/>
    <property type="molecule type" value="Genomic_DNA"/>
</dbReference>
<dbReference type="Proteomes" id="UP000774326">
    <property type="component" value="Unassembled WGS sequence"/>
</dbReference>
<reference evidence="1" key="2">
    <citation type="submission" date="2021-01" db="EMBL/GenBank/DDBJ databases">
        <authorList>
            <person name="Schikora-Tamarit M.A."/>
        </authorList>
    </citation>
    <scope>NUCLEOTIDE SEQUENCE</scope>
    <source>
        <strain evidence="1">CBS2887</strain>
    </source>
</reference>
<sequence length="106" mass="11903">MASALIPWDLNNCANDSVCSISTQKKMVELMPKLETNAWYVLKTISLLLSLFIALDSWCITKSVSELELDLELLDLTRDKSASFSLTFENFTSLRYPSSINCSTGR</sequence>
<evidence type="ECO:0000313" key="2">
    <source>
        <dbReference type="Proteomes" id="UP000774326"/>
    </source>
</evidence>
<evidence type="ECO:0000313" key="1">
    <source>
        <dbReference type="EMBL" id="KAH3681310.1"/>
    </source>
</evidence>
<accession>A0A9P8Q157</accession>
<organism evidence="1 2">
    <name type="scientific">Wickerhamomyces pijperi</name>
    <name type="common">Yeast</name>
    <name type="synonym">Pichia pijperi</name>
    <dbReference type="NCBI Taxonomy" id="599730"/>
    <lineage>
        <taxon>Eukaryota</taxon>
        <taxon>Fungi</taxon>
        <taxon>Dikarya</taxon>
        <taxon>Ascomycota</taxon>
        <taxon>Saccharomycotina</taxon>
        <taxon>Saccharomycetes</taxon>
        <taxon>Phaffomycetales</taxon>
        <taxon>Wickerhamomycetaceae</taxon>
        <taxon>Wickerhamomyces</taxon>
    </lineage>
</organism>
<gene>
    <name evidence="1" type="ORF">WICPIJ_007730</name>
</gene>
<reference evidence="1" key="1">
    <citation type="journal article" date="2021" name="Open Biol.">
        <title>Shared evolutionary footprints suggest mitochondrial oxidative damage underlies multiple complex I losses in fungi.</title>
        <authorList>
            <person name="Schikora-Tamarit M.A."/>
            <person name="Marcet-Houben M."/>
            <person name="Nosek J."/>
            <person name="Gabaldon T."/>
        </authorList>
    </citation>
    <scope>NUCLEOTIDE SEQUENCE</scope>
    <source>
        <strain evidence="1">CBS2887</strain>
    </source>
</reference>
<keyword evidence="2" id="KW-1185">Reference proteome</keyword>
<name>A0A9P8Q157_WICPI</name>
<protein>
    <submittedName>
        <fullName evidence="1">Uncharacterized protein</fullName>
    </submittedName>
</protein>